<comment type="caution">
    <text evidence="1">The sequence shown here is derived from an EMBL/GenBank/DDBJ whole genome shotgun (WGS) entry which is preliminary data.</text>
</comment>
<reference evidence="1 2" key="1">
    <citation type="submission" date="2021-01" db="EMBL/GenBank/DDBJ databases">
        <title>Genome public.</title>
        <authorList>
            <person name="Liu C."/>
            <person name="Sun Q."/>
        </authorList>
    </citation>
    <scope>NUCLEOTIDE SEQUENCE [LARGE SCALE GENOMIC DNA]</scope>
    <source>
        <strain evidence="1 2">YIM B02564</strain>
    </source>
</reference>
<gene>
    <name evidence="1" type="ORF">JK635_08280</name>
</gene>
<proteinExistence type="predicted"/>
<keyword evidence="2" id="KW-1185">Reference proteome</keyword>
<dbReference type="RefSeq" id="WP_202653483.1">
    <property type="nucleotide sequence ID" value="NZ_JAESWB010000134.1"/>
</dbReference>
<dbReference type="Proteomes" id="UP000623967">
    <property type="component" value="Unassembled WGS sequence"/>
</dbReference>
<organism evidence="1 2">
    <name type="scientific">Neobacillus paridis</name>
    <dbReference type="NCBI Taxonomy" id="2803862"/>
    <lineage>
        <taxon>Bacteria</taxon>
        <taxon>Bacillati</taxon>
        <taxon>Bacillota</taxon>
        <taxon>Bacilli</taxon>
        <taxon>Bacillales</taxon>
        <taxon>Bacillaceae</taxon>
        <taxon>Neobacillus</taxon>
    </lineage>
</organism>
<evidence type="ECO:0000313" key="2">
    <source>
        <dbReference type="Proteomes" id="UP000623967"/>
    </source>
</evidence>
<name>A0ABS1TLL4_9BACI</name>
<evidence type="ECO:0000313" key="1">
    <source>
        <dbReference type="EMBL" id="MBL4952205.1"/>
    </source>
</evidence>
<protein>
    <submittedName>
        <fullName evidence="1">Uncharacterized protein</fullName>
    </submittedName>
</protein>
<dbReference type="EMBL" id="JAESWB010000134">
    <property type="protein sequence ID" value="MBL4952205.1"/>
    <property type="molecule type" value="Genomic_DNA"/>
</dbReference>
<sequence length="53" mass="6027">MFINLIQTLVFLGVGFILFTKVKLFTVQAKSSKHPQKRKIVISDKNGNYISSK</sequence>
<accession>A0ABS1TLL4</accession>